<dbReference type="GO" id="GO:0016705">
    <property type="term" value="F:oxidoreductase activity, acting on paired donors, with incorporation or reduction of molecular oxygen"/>
    <property type="evidence" value="ECO:0007669"/>
    <property type="project" value="InterPro"/>
</dbReference>
<name>A0A9E7Y688_9NEOP</name>
<reference evidence="10" key="2">
    <citation type="submission" date="2022-05" db="EMBL/GenBank/DDBJ databases">
        <authorList>
            <person name="Pathak J."/>
            <person name="Thiruvengadam V."/>
            <person name="Gracy G.R."/>
        </authorList>
    </citation>
    <scope>NUCLEOTIDE SEQUENCE</scope>
</reference>
<dbReference type="Pfam" id="PF00067">
    <property type="entry name" value="p450"/>
    <property type="match status" value="1"/>
</dbReference>
<keyword evidence="7 9" id="KW-0503">Monooxygenase</keyword>
<dbReference type="InterPro" id="IPR001128">
    <property type="entry name" value="Cyt_P450"/>
</dbReference>
<evidence type="ECO:0000256" key="7">
    <source>
        <dbReference type="ARBA" id="ARBA00023033"/>
    </source>
</evidence>
<feature type="binding site" description="axial binding residue" evidence="8">
    <location>
        <position position="445"/>
    </location>
    <ligand>
        <name>heme</name>
        <dbReference type="ChEBI" id="CHEBI:30413"/>
    </ligand>
    <ligandPart>
        <name>Fe</name>
        <dbReference type="ChEBI" id="CHEBI:18248"/>
    </ligandPart>
</feature>
<dbReference type="GO" id="GO:0004497">
    <property type="term" value="F:monooxygenase activity"/>
    <property type="evidence" value="ECO:0007669"/>
    <property type="project" value="UniProtKB-KW"/>
</dbReference>
<evidence type="ECO:0000256" key="5">
    <source>
        <dbReference type="ARBA" id="ARBA00023002"/>
    </source>
</evidence>
<evidence type="ECO:0000256" key="6">
    <source>
        <dbReference type="ARBA" id="ARBA00023004"/>
    </source>
</evidence>
<dbReference type="Gene3D" id="1.10.630.10">
    <property type="entry name" value="Cytochrome P450"/>
    <property type="match status" value="1"/>
</dbReference>
<dbReference type="GO" id="GO:0020037">
    <property type="term" value="F:heme binding"/>
    <property type="evidence" value="ECO:0007669"/>
    <property type="project" value="InterPro"/>
</dbReference>
<evidence type="ECO:0000256" key="9">
    <source>
        <dbReference type="RuleBase" id="RU000461"/>
    </source>
</evidence>
<organism evidence="10">
    <name type="scientific">Chrysoperla zastrowi sillemi</name>
    <dbReference type="NCBI Taxonomy" id="482137"/>
    <lineage>
        <taxon>Eukaryota</taxon>
        <taxon>Metazoa</taxon>
        <taxon>Ecdysozoa</taxon>
        <taxon>Arthropoda</taxon>
        <taxon>Hexapoda</taxon>
        <taxon>Insecta</taxon>
        <taxon>Pterygota</taxon>
        <taxon>Neoptera</taxon>
        <taxon>Endopterygota</taxon>
        <taxon>Neuroptera</taxon>
        <taxon>Hemerobiiformia</taxon>
        <taxon>Chrysopidae</taxon>
        <taxon>Chrysopinae</taxon>
        <taxon>Chrysoperla</taxon>
    </lineage>
</organism>
<dbReference type="PRINTS" id="PR00463">
    <property type="entry name" value="EP450I"/>
</dbReference>
<protein>
    <submittedName>
        <fullName evidence="10">Cytochrome P450 CYP4XE3</fullName>
    </submittedName>
</protein>
<dbReference type="PRINTS" id="PR00385">
    <property type="entry name" value="P450"/>
</dbReference>
<keyword evidence="6 8" id="KW-0408">Iron</keyword>
<comment type="similarity">
    <text evidence="2 9">Belongs to the cytochrome P450 family.</text>
</comment>
<dbReference type="InterPro" id="IPR050196">
    <property type="entry name" value="Cytochrome_P450_Monoox"/>
</dbReference>
<dbReference type="GO" id="GO:0005506">
    <property type="term" value="F:iron ion binding"/>
    <property type="evidence" value="ECO:0007669"/>
    <property type="project" value="InterPro"/>
</dbReference>
<dbReference type="InterPro" id="IPR017972">
    <property type="entry name" value="Cyt_P450_CS"/>
</dbReference>
<keyword evidence="3 8" id="KW-0349">Heme</keyword>
<reference evidence="10" key="1">
    <citation type="journal article" date="2022" name="Insects">
        <title>Comparative Transcriptome Analysis to Reveal Differentially Expressed cytochrome P450 in Response to Imidacloprid in the Aphid Lion, Chrysoperla zastrowi sillemi (Esben-Petersen).</title>
        <authorList>
            <person name="Pathak J."/>
            <person name="Ramasamy G.G."/>
            <person name="Agrawal A."/>
            <person name="Srivastava S."/>
            <person name="Basavaarya B.R."/>
            <person name="Muthugounder M."/>
            <person name="Muniyappa V.K."/>
            <person name="Maria P."/>
            <person name="Rai A."/>
            <person name="Venkatesan T."/>
        </authorList>
    </citation>
    <scope>NUCLEOTIDE SEQUENCE</scope>
</reference>
<evidence type="ECO:0000256" key="2">
    <source>
        <dbReference type="ARBA" id="ARBA00010617"/>
    </source>
</evidence>
<comment type="cofactor">
    <cofactor evidence="1 8">
        <name>heme</name>
        <dbReference type="ChEBI" id="CHEBI:30413"/>
    </cofactor>
</comment>
<dbReference type="CDD" id="cd20628">
    <property type="entry name" value="CYP4"/>
    <property type="match status" value="1"/>
</dbReference>
<keyword evidence="4 8" id="KW-0479">Metal-binding</keyword>
<evidence type="ECO:0000256" key="3">
    <source>
        <dbReference type="ARBA" id="ARBA00022617"/>
    </source>
</evidence>
<dbReference type="AlphaFoldDB" id="A0A9E7Y688"/>
<evidence type="ECO:0000313" key="10">
    <source>
        <dbReference type="EMBL" id="UZE89958.1"/>
    </source>
</evidence>
<accession>A0A9E7Y688</accession>
<sequence length="500" mass="57561">MLPLITFGLFIVVCLCIYCYQLSIRNKHKSIPCPPLVPVLGNCFEFSSSLEGLYFDILRLQRKYGKLFQIILGPFKHVFVVFDADLMEKVMSTSKHSDKSMEYTFFKPWLGNGLLISSGSLWRKRRKMLTPAFHFTILQQAVDKFDENVNILVKNLEKYATTNEVFDIYPHVTLCVLDIICETAMDIKINAQTDSNSKYVCAVRNACCALQKRFFSVVDQSDFFFNNFSRTGKMYNDSLKILHELSNKVIVERREALIRRQSNYLINNEDFYKPKMIFLDTLLESTIDGRLLTNAEIREEVDTFMFEGHDTVSSAITFTLYLLANHPLVQDRLFAEIKEVLGTDPSKPATLNDLNNLNYIELVIKESLRLYPPVPLVGRTLTEDLQWGDVSLSKGSQIVVVIHGAHRHEDYFPEPEVFDPERFLNNTSNKNAFAYVPFSAGPRNCIGQKFAMYEMKSTISKILRYYELESAGPGYDLKLIMTVIFKSMNGVHLKLKPRIY</sequence>
<dbReference type="SUPFAM" id="SSF48264">
    <property type="entry name" value="Cytochrome P450"/>
    <property type="match status" value="1"/>
</dbReference>
<evidence type="ECO:0000256" key="4">
    <source>
        <dbReference type="ARBA" id="ARBA00022723"/>
    </source>
</evidence>
<evidence type="ECO:0000256" key="8">
    <source>
        <dbReference type="PIRSR" id="PIRSR602401-1"/>
    </source>
</evidence>
<keyword evidence="5 9" id="KW-0560">Oxidoreductase</keyword>
<dbReference type="EMBL" id="ON646442">
    <property type="protein sequence ID" value="UZE89958.1"/>
    <property type="molecule type" value="mRNA"/>
</dbReference>
<proteinExistence type="evidence at transcript level"/>
<dbReference type="PROSITE" id="PS00086">
    <property type="entry name" value="CYTOCHROME_P450"/>
    <property type="match status" value="1"/>
</dbReference>
<dbReference type="InterPro" id="IPR036396">
    <property type="entry name" value="Cyt_P450_sf"/>
</dbReference>
<evidence type="ECO:0000256" key="1">
    <source>
        <dbReference type="ARBA" id="ARBA00001971"/>
    </source>
</evidence>
<dbReference type="PANTHER" id="PTHR24291:SF187">
    <property type="entry name" value="CYTOCHROME P450 4AE1-RELATED"/>
    <property type="match status" value="1"/>
</dbReference>
<dbReference type="InterPro" id="IPR002401">
    <property type="entry name" value="Cyt_P450_E_grp-I"/>
</dbReference>
<dbReference type="PANTHER" id="PTHR24291">
    <property type="entry name" value="CYTOCHROME P450 FAMILY 4"/>
    <property type="match status" value="1"/>
</dbReference>